<protein>
    <submittedName>
        <fullName evidence="1">Uncharacterized protein</fullName>
    </submittedName>
</protein>
<accession>H2AT08</accession>
<reference evidence="1 2" key="1">
    <citation type="journal article" date="2011" name="Proc. Natl. Acad. Sci. U.S.A.">
        <title>Evolutionary erosion of yeast sex chromosomes by mating-type switching accidents.</title>
        <authorList>
            <person name="Gordon J.L."/>
            <person name="Armisen D."/>
            <person name="Proux-Wera E."/>
            <person name="Oheigeartaigh S.S."/>
            <person name="Byrne K.P."/>
            <person name="Wolfe K.H."/>
        </authorList>
    </citation>
    <scope>NUCLEOTIDE SEQUENCE [LARGE SCALE GENOMIC DNA]</scope>
    <source>
        <strain evidence="2">ATCC 22294 / BCRC 22015 / CBS 2517 / CECT 1963 / NBRC 1671 / NRRL Y-8276</strain>
    </source>
</reference>
<gene>
    <name evidence="1" type="primary">KAFR0C05170</name>
    <name evidence="1" type="ORF">KAFR_0C05170</name>
</gene>
<dbReference type="InParanoid" id="H2AT08"/>
<sequence>MAFIENQYKPQLLDKNIYFGTLQTITKHSVLLANQNIRYFIGIDIPTETVSQLYNDIVNSGIYGSKDDILMINFDSKFLSPADYDNLQLNNDPLTFYQWNNTRLLNSLINDRLSLSQNFEFENALFGNKTNYTKSNVFTVDNFEKFQYFNDLIAIINFQNSNPSNGILIFADYENNENLITLLISIVLKKNPSLKILDALQFIKNLKHDNNYNLKEERIFWCSGLLNYFEEIRKNNLYWGISPRIINDCNNSNNIQNNNYNSVKCTSNKRTTNNIDLDNTNTNNNNSKAIATDPIASIARSKRARSD</sequence>
<organism evidence="1 2">
    <name type="scientific">Kazachstania africana (strain ATCC 22294 / BCRC 22015 / CBS 2517 / CECT 1963 / NBRC 1671 / NRRL Y-8276)</name>
    <name type="common">Yeast</name>
    <name type="synonym">Kluyveromyces africanus</name>
    <dbReference type="NCBI Taxonomy" id="1071382"/>
    <lineage>
        <taxon>Eukaryota</taxon>
        <taxon>Fungi</taxon>
        <taxon>Dikarya</taxon>
        <taxon>Ascomycota</taxon>
        <taxon>Saccharomycotina</taxon>
        <taxon>Saccharomycetes</taxon>
        <taxon>Saccharomycetales</taxon>
        <taxon>Saccharomycetaceae</taxon>
        <taxon>Kazachstania</taxon>
    </lineage>
</organism>
<dbReference type="GeneID" id="13885426"/>
<dbReference type="AlphaFoldDB" id="H2AT08"/>
<dbReference type="KEGG" id="kaf:KAFR_0C05170"/>
<name>H2AT08_KAZAF</name>
<dbReference type="eggNOG" id="ENOG502S3NH">
    <property type="taxonomic scope" value="Eukaryota"/>
</dbReference>
<proteinExistence type="predicted"/>
<dbReference type="Proteomes" id="UP000005220">
    <property type="component" value="Chromosome 3"/>
</dbReference>
<dbReference type="EMBL" id="HE650823">
    <property type="protein sequence ID" value="CCF57508.1"/>
    <property type="molecule type" value="Genomic_DNA"/>
</dbReference>
<evidence type="ECO:0000313" key="2">
    <source>
        <dbReference type="Proteomes" id="UP000005220"/>
    </source>
</evidence>
<evidence type="ECO:0000313" key="1">
    <source>
        <dbReference type="EMBL" id="CCF57508.1"/>
    </source>
</evidence>
<dbReference type="OrthoDB" id="4069549at2759"/>
<dbReference type="RefSeq" id="XP_003956643.1">
    <property type="nucleotide sequence ID" value="XM_003956594.1"/>
</dbReference>
<keyword evidence="2" id="KW-1185">Reference proteome</keyword>
<dbReference type="HOGENOM" id="CLU_071381_0_0_1"/>
<dbReference type="FunCoup" id="H2AT08">
    <property type="interactions" value="115"/>
</dbReference>